<keyword evidence="4 7" id="KW-0812">Transmembrane</keyword>
<keyword evidence="5 7" id="KW-1133">Transmembrane helix</keyword>
<dbReference type="Proteomes" id="UP000254255">
    <property type="component" value="Unassembled WGS sequence"/>
</dbReference>
<name>A0A377BRR7_ECOLX</name>
<feature type="transmembrane region" description="Helical" evidence="7">
    <location>
        <begin position="111"/>
        <end position="128"/>
    </location>
</feature>
<gene>
    <name evidence="8" type="primary">mdtC_2</name>
    <name evidence="8" type="ORF">NCTC13148_01715</name>
</gene>
<keyword evidence="3" id="KW-0997">Cell inner membrane</keyword>
<feature type="transmembrane region" description="Helical" evidence="7">
    <location>
        <begin position="14"/>
        <end position="34"/>
    </location>
</feature>
<dbReference type="EMBL" id="UGET01000004">
    <property type="protein sequence ID" value="STL73917.1"/>
    <property type="molecule type" value="Genomic_DNA"/>
</dbReference>
<dbReference type="FunFam" id="3.30.2090.10:FF:000004">
    <property type="entry name" value="Multidrug resistance protein MdtC"/>
    <property type="match status" value="1"/>
</dbReference>
<accession>A0A377BRR7</accession>
<evidence type="ECO:0000313" key="8">
    <source>
        <dbReference type="EMBL" id="STL73917.1"/>
    </source>
</evidence>
<dbReference type="Gene3D" id="3.30.2090.10">
    <property type="entry name" value="Multidrug efflux transporter AcrB TolC docking domain, DN and DC subdomains"/>
    <property type="match status" value="1"/>
</dbReference>
<protein>
    <submittedName>
        <fullName evidence="8">Multidrug resistance protein</fullName>
    </submittedName>
</protein>
<dbReference type="InterPro" id="IPR027463">
    <property type="entry name" value="AcrB_DN_DC_subdom"/>
</dbReference>
<keyword evidence="1" id="KW-0813">Transport</keyword>
<evidence type="ECO:0000313" key="9">
    <source>
        <dbReference type="Proteomes" id="UP000254255"/>
    </source>
</evidence>
<dbReference type="FunFam" id="3.30.70.1430:FF:000004">
    <property type="entry name" value="Multidrug resistance protein MdtC"/>
    <property type="match status" value="1"/>
</dbReference>
<dbReference type="SUPFAM" id="SSF82866">
    <property type="entry name" value="Multidrug efflux transporter AcrB transmembrane domain"/>
    <property type="match status" value="2"/>
</dbReference>
<evidence type="ECO:0000256" key="2">
    <source>
        <dbReference type="ARBA" id="ARBA00022475"/>
    </source>
</evidence>
<reference evidence="8 9" key="1">
    <citation type="submission" date="2018-06" db="EMBL/GenBank/DDBJ databases">
        <authorList>
            <consortium name="Pathogen Informatics"/>
            <person name="Doyle S."/>
        </authorList>
    </citation>
    <scope>NUCLEOTIDE SEQUENCE [LARGE SCALE GENOMIC DNA]</scope>
    <source>
        <strain evidence="8 9">NCTC13148</strain>
    </source>
</reference>
<dbReference type="GO" id="GO:0005886">
    <property type="term" value="C:plasma membrane"/>
    <property type="evidence" value="ECO:0007669"/>
    <property type="project" value="TreeGrafter"/>
</dbReference>
<dbReference type="Gene3D" id="3.30.70.1440">
    <property type="entry name" value="Multidrug efflux transporter AcrB pore domain"/>
    <property type="match status" value="1"/>
</dbReference>
<dbReference type="SUPFAM" id="SSF82714">
    <property type="entry name" value="Multidrug efflux transporter AcrB TolC docking domain, DN and DC subdomains"/>
    <property type="match status" value="1"/>
</dbReference>
<dbReference type="Gene3D" id="3.30.70.1430">
    <property type="entry name" value="Multidrug efflux transporter AcrB pore domain"/>
    <property type="match status" value="1"/>
</dbReference>
<organism evidence="8 9">
    <name type="scientific">Escherichia coli</name>
    <dbReference type="NCBI Taxonomy" id="562"/>
    <lineage>
        <taxon>Bacteria</taxon>
        <taxon>Pseudomonadati</taxon>
        <taxon>Pseudomonadota</taxon>
        <taxon>Gammaproteobacteria</taxon>
        <taxon>Enterobacterales</taxon>
        <taxon>Enterobacteriaceae</taxon>
        <taxon>Escherichia</taxon>
    </lineage>
</organism>
<dbReference type="Pfam" id="PF00873">
    <property type="entry name" value="ACR_tran"/>
    <property type="match status" value="2"/>
</dbReference>
<keyword evidence="2" id="KW-1003">Cell membrane</keyword>
<dbReference type="PANTHER" id="PTHR32063">
    <property type="match status" value="1"/>
</dbReference>
<dbReference type="GO" id="GO:0042910">
    <property type="term" value="F:xenobiotic transmembrane transporter activity"/>
    <property type="evidence" value="ECO:0007669"/>
    <property type="project" value="TreeGrafter"/>
</dbReference>
<feature type="transmembrane region" description="Helical" evidence="7">
    <location>
        <begin position="565"/>
        <end position="591"/>
    </location>
</feature>
<evidence type="ECO:0000256" key="3">
    <source>
        <dbReference type="ARBA" id="ARBA00022519"/>
    </source>
</evidence>
<dbReference type="Gene3D" id="1.20.1640.10">
    <property type="entry name" value="Multidrug efflux transporter AcrB transmembrane domain"/>
    <property type="match status" value="3"/>
</dbReference>
<dbReference type="AlphaFoldDB" id="A0A377BRR7"/>
<evidence type="ECO:0000256" key="5">
    <source>
        <dbReference type="ARBA" id="ARBA00022989"/>
    </source>
</evidence>
<evidence type="ECO:0000256" key="7">
    <source>
        <dbReference type="SAM" id="Phobius"/>
    </source>
</evidence>
<evidence type="ECO:0000256" key="4">
    <source>
        <dbReference type="ARBA" id="ARBA00022692"/>
    </source>
</evidence>
<feature type="transmembrane region" description="Helical" evidence="7">
    <location>
        <begin position="536"/>
        <end position="553"/>
    </location>
</feature>
<dbReference type="InterPro" id="IPR001036">
    <property type="entry name" value="Acrflvin-R"/>
</dbReference>
<feature type="transmembrane region" description="Helical" evidence="7">
    <location>
        <begin position="46"/>
        <end position="73"/>
    </location>
</feature>
<proteinExistence type="predicted"/>
<evidence type="ECO:0000256" key="1">
    <source>
        <dbReference type="ARBA" id="ARBA00022448"/>
    </source>
</evidence>
<evidence type="ECO:0000256" key="6">
    <source>
        <dbReference type="ARBA" id="ARBA00023136"/>
    </source>
</evidence>
<keyword evidence="6 7" id="KW-0472">Membrane</keyword>
<dbReference type="PRINTS" id="PR00702">
    <property type="entry name" value="ACRIFLAVINRP"/>
</dbReference>
<dbReference type="PANTHER" id="PTHR32063:SF34">
    <property type="entry name" value="MULTIDRUG RESISTANCE PROTEIN MDTC"/>
    <property type="match status" value="1"/>
</dbReference>
<dbReference type="SUPFAM" id="SSF82693">
    <property type="entry name" value="Multidrug efflux transporter AcrB pore domain, PN1, PN2, PC1 and PC2 subdomains"/>
    <property type="match status" value="2"/>
</dbReference>
<sequence length="608" mass="67169">MKPLQAALQGTREVGFTVLSMSLSLVAVFLPLLLMGGLPGRLLREFAVTLSVAIGISLLVSLTLTPMMCGWMLKASKPREQKRLRGFGRMLVALQQGYGKSLKWVLNHTRLVGVVLLGTIALNIWLYISIPKTFFPEQDTGVLMGGIQADQSISFQAMRGKLQDFMKIIRDDPAVDNVTGFTGGSRVNSGMMFITLKPRDERSETAQQIIDRLRVKLAKEPGANLFLMAVQDIRVGGRQSNASYQYTLLSDDLAALREWEPKIRKKLATLPELADVNSDQQDNGAEMNLVYDRDTMARLGIDVQAANSLLNNAFGQRQISTIYQPMNQYKVVMEVDPRYTQDISALEKMFVINNEGKAIPLSYFAKWQPANAPLSVNHQGLSAASTISFNLPTGKSLSDASAAIDRAMTQLGVPSTGARQFCRHGAGVPGDDELAGDPDYRRHRHGVYRAGYPLRELRTSADDSLHPALGGRWSAVGAGAVQCPVQPNRPDRDHAINRHREEKRIMMVDFALEAQRHGNLTPQEAIFQACLLRFRPIMMTTLAALFGALPLVLSGGDGSELRQPLGITIVGGLVMSQLLTLYTTPVVYLFFDRLRLRFSRKPKQTVTE</sequence>